<name>A0A6L9XTP0_9MICO</name>
<keyword evidence="1" id="KW-0472">Membrane</keyword>
<evidence type="ECO:0000313" key="3">
    <source>
        <dbReference type="Proteomes" id="UP000474967"/>
    </source>
</evidence>
<organism evidence="2 3">
    <name type="scientific">Leifsonia tongyongensis</name>
    <dbReference type="NCBI Taxonomy" id="1268043"/>
    <lineage>
        <taxon>Bacteria</taxon>
        <taxon>Bacillati</taxon>
        <taxon>Actinomycetota</taxon>
        <taxon>Actinomycetes</taxon>
        <taxon>Micrococcales</taxon>
        <taxon>Microbacteriaceae</taxon>
        <taxon>Leifsonia</taxon>
    </lineage>
</organism>
<dbReference type="AlphaFoldDB" id="A0A6L9XTP0"/>
<accession>A0A6L9XTP0</accession>
<protein>
    <submittedName>
        <fullName evidence="2">Uncharacterized protein</fullName>
    </submittedName>
</protein>
<keyword evidence="1" id="KW-1133">Transmembrane helix</keyword>
<evidence type="ECO:0000256" key="1">
    <source>
        <dbReference type="SAM" id="Phobius"/>
    </source>
</evidence>
<gene>
    <name evidence="2" type="ORF">G3T36_02515</name>
</gene>
<keyword evidence="3" id="KW-1185">Reference proteome</keyword>
<feature type="transmembrane region" description="Helical" evidence="1">
    <location>
        <begin position="46"/>
        <end position="69"/>
    </location>
</feature>
<evidence type="ECO:0000313" key="2">
    <source>
        <dbReference type="EMBL" id="NEN04733.1"/>
    </source>
</evidence>
<comment type="caution">
    <text evidence="2">The sequence shown here is derived from an EMBL/GenBank/DDBJ whole genome shotgun (WGS) entry which is preliminary data.</text>
</comment>
<keyword evidence="1" id="KW-0812">Transmembrane</keyword>
<dbReference type="EMBL" id="JAAGWY010000001">
    <property type="protein sequence ID" value="NEN04733.1"/>
    <property type="molecule type" value="Genomic_DNA"/>
</dbReference>
<dbReference type="RefSeq" id="WP_163287833.1">
    <property type="nucleotide sequence ID" value="NZ_JAAGWY010000001.1"/>
</dbReference>
<reference evidence="2 3" key="1">
    <citation type="journal article" date="2014" name="J. Microbiol.">
        <title>Diaminobutyricibacter tongyongensis gen. nov., sp. nov. and Homoserinibacter gongjuensis gen. nov., sp. nov. belong to the family Microbacteriaceae.</title>
        <authorList>
            <person name="Kim S.J."/>
            <person name="Ahn J.H."/>
            <person name="Weon H.Y."/>
            <person name="Hamada M."/>
            <person name="Suzuki K."/>
            <person name="Kwon S.W."/>
        </authorList>
    </citation>
    <scope>NUCLEOTIDE SEQUENCE [LARGE SCALE GENOMIC DNA]</scope>
    <source>
        <strain evidence="2 3">NBRC 108724</strain>
    </source>
</reference>
<sequence length="119" mass="13193">MSALKLFGPTVLFTLALAFIAGAVWEHSAHLNEPMDYIQWGGSVITSAFLLLPAAVVGFVVFLPLWVLANRRPGAKRVWQRKVNHLCSSYYCGRDDVIFDMSGAHARPEQFVANLFARG</sequence>
<proteinExistence type="predicted"/>
<dbReference type="Proteomes" id="UP000474967">
    <property type="component" value="Unassembled WGS sequence"/>
</dbReference>